<dbReference type="AlphaFoldDB" id="A0A918EBD4"/>
<keyword evidence="1" id="KW-0472">Membrane</keyword>
<proteinExistence type="predicted"/>
<evidence type="ECO:0000313" key="3">
    <source>
        <dbReference type="Proteomes" id="UP000639606"/>
    </source>
</evidence>
<keyword evidence="1" id="KW-0812">Transmembrane</keyword>
<dbReference type="Proteomes" id="UP000639606">
    <property type="component" value="Unassembled WGS sequence"/>
</dbReference>
<sequence length="178" mass="17786">MSTDDAQPQPGGNRRRGLIAGLAVVAAAAIAFAVFMVVRDGGSLAAGDCAAVQGGASQAEAKPVAAAADCGDDKAGYKVGKVVEGADAACPEEGLYTEALPETGSTTTLCLLPNMVEGACYAPDERGDGFVKSDCAGGDTIKVTKVVQGSTDTTQCPDSAGMSYPEPAVTYCLAPAEM</sequence>
<reference evidence="2" key="2">
    <citation type="submission" date="2020-09" db="EMBL/GenBank/DDBJ databases">
        <authorList>
            <person name="Sun Q."/>
            <person name="Ohkuma M."/>
        </authorList>
    </citation>
    <scope>NUCLEOTIDE SEQUENCE</scope>
    <source>
        <strain evidence="2">JCM 3313</strain>
    </source>
</reference>
<dbReference type="EMBL" id="BMRG01000001">
    <property type="protein sequence ID" value="GGP35006.1"/>
    <property type="molecule type" value="Genomic_DNA"/>
</dbReference>
<name>A0A918EBD4_9PSEU</name>
<gene>
    <name evidence="2" type="ORF">GCM10010185_02190</name>
</gene>
<dbReference type="RefSeq" id="WP_189221132.1">
    <property type="nucleotide sequence ID" value="NZ_BMRG01000001.1"/>
</dbReference>
<keyword evidence="3" id="KW-1185">Reference proteome</keyword>
<keyword evidence="1" id="KW-1133">Transmembrane helix</keyword>
<protein>
    <submittedName>
        <fullName evidence="2">Uncharacterized protein</fullName>
    </submittedName>
</protein>
<organism evidence="2 3">
    <name type="scientific">Saccharothrix coeruleofusca</name>
    <dbReference type="NCBI Taxonomy" id="33919"/>
    <lineage>
        <taxon>Bacteria</taxon>
        <taxon>Bacillati</taxon>
        <taxon>Actinomycetota</taxon>
        <taxon>Actinomycetes</taxon>
        <taxon>Pseudonocardiales</taxon>
        <taxon>Pseudonocardiaceae</taxon>
        <taxon>Saccharothrix</taxon>
    </lineage>
</organism>
<feature type="transmembrane region" description="Helical" evidence="1">
    <location>
        <begin position="18"/>
        <end position="38"/>
    </location>
</feature>
<evidence type="ECO:0000313" key="2">
    <source>
        <dbReference type="EMBL" id="GGP35006.1"/>
    </source>
</evidence>
<evidence type="ECO:0000256" key="1">
    <source>
        <dbReference type="SAM" id="Phobius"/>
    </source>
</evidence>
<reference evidence="2" key="1">
    <citation type="journal article" date="2014" name="Int. J. Syst. Evol. Microbiol.">
        <title>Complete genome sequence of Corynebacterium casei LMG S-19264T (=DSM 44701T), isolated from a smear-ripened cheese.</title>
        <authorList>
            <consortium name="US DOE Joint Genome Institute (JGI-PGF)"/>
            <person name="Walter F."/>
            <person name="Albersmeier A."/>
            <person name="Kalinowski J."/>
            <person name="Ruckert C."/>
        </authorList>
    </citation>
    <scope>NUCLEOTIDE SEQUENCE</scope>
    <source>
        <strain evidence="2">JCM 3313</strain>
    </source>
</reference>
<accession>A0A918EBD4</accession>
<comment type="caution">
    <text evidence="2">The sequence shown here is derived from an EMBL/GenBank/DDBJ whole genome shotgun (WGS) entry which is preliminary data.</text>
</comment>